<keyword evidence="7" id="KW-0325">Glycoprotein</keyword>
<dbReference type="FunFam" id="2.60.40.2310:FF:000001">
    <property type="entry name" value="Subtilisin-like protease SBT1.5"/>
    <property type="match status" value="1"/>
</dbReference>
<evidence type="ECO:0000313" key="15">
    <source>
        <dbReference type="EMBL" id="CDY61569.1"/>
    </source>
</evidence>
<dbReference type="Pfam" id="PF05922">
    <property type="entry name" value="Inhibitor_I9"/>
    <property type="match status" value="1"/>
</dbReference>
<evidence type="ECO:0000256" key="7">
    <source>
        <dbReference type="ARBA" id="ARBA00023180"/>
    </source>
</evidence>
<keyword evidence="6 9" id="KW-0720">Serine protease</keyword>
<keyword evidence="3 9" id="KW-0645">Protease</keyword>
<dbReference type="InterPro" id="IPR010259">
    <property type="entry name" value="S8pro/Inhibitor_I9"/>
</dbReference>
<dbReference type="Gene3D" id="3.50.30.30">
    <property type="match status" value="1"/>
</dbReference>
<dbReference type="PROSITE" id="PS00137">
    <property type="entry name" value="SUBTILASE_HIS"/>
    <property type="match status" value="2"/>
</dbReference>
<evidence type="ECO:0000256" key="6">
    <source>
        <dbReference type="ARBA" id="ARBA00022825"/>
    </source>
</evidence>
<dbReference type="FunFam" id="3.30.70.80:FF:000002">
    <property type="entry name" value="Subtilisin-like protease SBT5.3"/>
    <property type="match status" value="1"/>
</dbReference>
<evidence type="ECO:0000256" key="5">
    <source>
        <dbReference type="ARBA" id="ARBA00022801"/>
    </source>
</evidence>
<dbReference type="InterPro" id="IPR041469">
    <property type="entry name" value="Subtilisin-like_FN3"/>
</dbReference>
<dbReference type="PaxDb" id="3708-A0A078JB31"/>
<dbReference type="PANTHER" id="PTHR10795">
    <property type="entry name" value="PROPROTEIN CONVERTASE SUBTILISIN/KEXIN"/>
    <property type="match status" value="1"/>
</dbReference>
<evidence type="ECO:0000259" key="13">
    <source>
        <dbReference type="Pfam" id="PF05922"/>
    </source>
</evidence>
<feature type="domain" description="Inhibitor I9" evidence="13">
    <location>
        <begin position="41"/>
        <end position="118"/>
    </location>
</feature>
<dbReference type="InterPro" id="IPR022398">
    <property type="entry name" value="Peptidase_S8_His-AS"/>
</dbReference>
<dbReference type="Gene3D" id="3.40.50.200">
    <property type="entry name" value="Peptidase S8/S53 domain"/>
    <property type="match status" value="2"/>
</dbReference>
<dbReference type="InterPro" id="IPR015500">
    <property type="entry name" value="Peptidase_S8_subtilisin-rel"/>
</dbReference>
<accession>A0A078JB31</accession>
<evidence type="ECO:0000256" key="4">
    <source>
        <dbReference type="ARBA" id="ARBA00022729"/>
    </source>
</evidence>
<feature type="domain" description="Peptidase S8/S53" evidence="12">
    <location>
        <begin position="562"/>
        <end position="993"/>
    </location>
</feature>
<feature type="signal peptide" evidence="11">
    <location>
        <begin position="1"/>
        <end position="33"/>
    </location>
</feature>
<protein>
    <submittedName>
        <fullName evidence="15">BnaCnng38020D protein</fullName>
    </submittedName>
</protein>
<dbReference type="InterPro" id="IPR034197">
    <property type="entry name" value="Peptidases_S8_3"/>
</dbReference>
<proteinExistence type="inferred from homology"/>
<feature type="active site" description="Charge relay system" evidence="8 9">
    <location>
        <position position="957"/>
    </location>
</feature>
<dbReference type="InterPro" id="IPR037045">
    <property type="entry name" value="S8pro/Inhibitor_I9_sf"/>
</dbReference>
<dbReference type="InterPro" id="IPR045051">
    <property type="entry name" value="SBT"/>
</dbReference>
<dbReference type="InterPro" id="IPR023827">
    <property type="entry name" value="Peptidase_S8_Asp-AS"/>
</dbReference>
<dbReference type="GO" id="GO:0006508">
    <property type="term" value="P:proteolysis"/>
    <property type="evidence" value="ECO:0007669"/>
    <property type="project" value="UniProtKB-KW"/>
</dbReference>
<evidence type="ECO:0000259" key="12">
    <source>
        <dbReference type="Pfam" id="PF00082"/>
    </source>
</evidence>
<evidence type="ECO:0000256" key="3">
    <source>
        <dbReference type="ARBA" id="ARBA00022670"/>
    </source>
</evidence>
<dbReference type="Gramene" id="CDY61569">
    <property type="protein sequence ID" value="CDY61569"/>
    <property type="gene ID" value="GSBRNA2T00034016001"/>
</dbReference>
<feature type="domain" description="Peptidase S8/S53" evidence="12">
    <location>
        <begin position="144"/>
        <end position="528"/>
    </location>
</feature>
<feature type="active site" description="Charge relay system" evidence="8 9">
    <location>
        <position position="648"/>
    </location>
</feature>
<dbReference type="InterPro" id="IPR000209">
    <property type="entry name" value="Peptidase_S8/S53_dom"/>
</dbReference>
<feature type="domain" description="Subtilisin-like protease fibronectin type-III" evidence="14">
    <location>
        <begin position="1072"/>
        <end position="1168"/>
    </location>
</feature>
<dbReference type="EMBL" id="LK034011">
    <property type="protein sequence ID" value="CDY61569.1"/>
    <property type="molecule type" value="Genomic_DNA"/>
</dbReference>
<keyword evidence="4 11" id="KW-0732">Signal</keyword>
<evidence type="ECO:0000256" key="9">
    <source>
        <dbReference type="PROSITE-ProRule" id="PRU01240"/>
    </source>
</evidence>
<dbReference type="OMA" id="KEVCYAP"/>
<dbReference type="PRINTS" id="PR00723">
    <property type="entry name" value="SUBTILISIN"/>
</dbReference>
<dbReference type="PROSITE" id="PS00136">
    <property type="entry name" value="SUBTILASE_ASP"/>
    <property type="match status" value="2"/>
</dbReference>
<comment type="caution">
    <text evidence="9">Lacks conserved residue(s) required for the propagation of feature annotation.</text>
</comment>
<feature type="active site" description="Charge relay system" evidence="8 9">
    <location>
        <position position="571"/>
    </location>
</feature>
<dbReference type="AlphaFoldDB" id="A0A078JB31"/>
<evidence type="ECO:0000256" key="10">
    <source>
        <dbReference type="RuleBase" id="RU003355"/>
    </source>
</evidence>
<name>A0A078JB31_BRANA</name>
<dbReference type="Pfam" id="PF00082">
    <property type="entry name" value="Peptidase_S8"/>
    <property type="match status" value="2"/>
</dbReference>
<comment type="similarity">
    <text evidence="2 9 10">Belongs to the peptidase S8 family.</text>
</comment>
<evidence type="ECO:0000313" key="16">
    <source>
        <dbReference type="Proteomes" id="UP000028999"/>
    </source>
</evidence>
<evidence type="ECO:0000256" key="8">
    <source>
        <dbReference type="PIRSR" id="PIRSR615500-1"/>
    </source>
</evidence>
<dbReference type="CDD" id="cd04852">
    <property type="entry name" value="Peptidases_S8_3"/>
    <property type="match status" value="2"/>
</dbReference>
<dbReference type="GO" id="GO:0004252">
    <property type="term" value="F:serine-type endopeptidase activity"/>
    <property type="evidence" value="ECO:0000318"/>
    <property type="project" value="GO_Central"/>
</dbReference>
<keyword evidence="16" id="KW-1185">Reference proteome</keyword>
<dbReference type="Pfam" id="PF17766">
    <property type="entry name" value="fn3_6"/>
    <property type="match status" value="1"/>
</dbReference>
<dbReference type="Gene3D" id="3.30.70.80">
    <property type="entry name" value="Peptidase S8 propeptide/proteinase inhibitor I9"/>
    <property type="match status" value="1"/>
</dbReference>
<dbReference type="Proteomes" id="UP000028999">
    <property type="component" value="Unassembled WGS sequence"/>
</dbReference>
<dbReference type="PROSITE" id="PS00138">
    <property type="entry name" value="SUBTILASE_SER"/>
    <property type="match status" value="1"/>
</dbReference>
<dbReference type="Gene3D" id="2.60.40.2310">
    <property type="match status" value="1"/>
</dbReference>
<dbReference type="SUPFAM" id="SSF52743">
    <property type="entry name" value="Subtilisin-like"/>
    <property type="match status" value="2"/>
</dbReference>
<dbReference type="FunFam" id="3.40.50.200:FF:000006">
    <property type="entry name" value="Subtilisin-like protease SBT1.5"/>
    <property type="match status" value="2"/>
</dbReference>
<dbReference type="InterPro" id="IPR036852">
    <property type="entry name" value="Peptidase_S8/S53_dom_sf"/>
</dbReference>
<dbReference type="PROSITE" id="PS51892">
    <property type="entry name" value="SUBTILASE"/>
    <property type="match status" value="2"/>
</dbReference>
<organism evidence="15 16">
    <name type="scientific">Brassica napus</name>
    <name type="common">Rape</name>
    <dbReference type="NCBI Taxonomy" id="3708"/>
    <lineage>
        <taxon>Eukaryota</taxon>
        <taxon>Viridiplantae</taxon>
        <taxon>Streptophyta</taxon>
        <taxon>Embryophyta</taxon>
        <taxon>Tracheophyta</taxon>
        <taxon>Spermatophyta</taxon>
        <taxon>Magnoliopsida</taxon>
        <taxon>eudicotyledons</taxon>
        <taxon>Gunneridae</taxon>
        <taxon>Pentapetalae</taxon>
        <taxon>rosids</taxon>
        <taxon>malvids</taxon>
        <taxon>Brassicales</taxon>
        <taxon>Brassicaceae</taxon>
        <taxon>Brassiceae</taxon>
        <taxon>Brassica</taxon>
    </lineage>
</organism>
<sequence>MEFSSLIVSNHRKHIALVFICLVLILKIAFVSSDNQESQIYTVHLGERQHDDPKLVTDSHHDILRSLLGSKKASRESMIYSYRHGFSGFAAKLTPPQARELSEHPDVVHVTRSKYMKLATTRVSDYLGLTRTTPTGLVHETDMGSGAIIGILDTGIWPDSKSFSDNGLGPIPARWKGKCVSGEWFNASSNCNRKLIGARYYAKGLLENYNGTYDAAEKGEVMSPLDVTGHGTHCASIAAGSFVQDASFLGLGSGTARGSAPRARIASYKVCWSKEVCYAPDILKAMDHAIRDGVDVISMSLGSTIPLDFEVDRSDFAIGAFHAVMKGIPVVCAGGNDGPHSQTVSNVAPWIITVAATTMDREFFTPITLGNNVTVLGQESLYTGKEVGFADIVYLEDLTKNDFLAGKAKGKILFAFQIENSLDIEEYAKSNGVVGVIIASNPYDHIAPGTTDIPYVYVDFEIGMDIMLYFKTAKFPKAKISPTKSFVGRPFSTKVARFSSRGPNSISPAILKPDIAAPGSEHPDVVHVTRSKYMKLATTRVSDYLGLTPTAPTGLVHETDMGSGAIIGILDTGIWPDSKSFSDNGLGPIPTRWKGKCVSGEWFNASSSCNRKLIGARYYAKGLLESYNGTYDAMEKDEVMSPLDVTGHGTHCASIAAGSFVQDASFLGLGSGTARGSAPRARIASYKVCWSKEVCYSPDILKAMDHAIRDGVDVISMSLGSTIPLEFEVDRSDFAIGAFHAVMKGIPVVCAGGNDGPVTQTVSNVAPWIITVAATTMDREFFTPITLGNNVTVLGQESLYTGKEVGFADIVYLEDLTKNDFLAGKAKGKILFAFQIENSLDIEEYAKSNGVVGVIIASKPYDHIAPGTTDIPYVYVDFEIGMDIMLYFKTTKFPKAKISRTKSFVGRPFSTKVARFSSRGPNSISPAILKPDIAAPGSGILAAVPSEEGYAFMSGTSMATPVVSGIVALLRQKRPDWSPAAIRSALVTTALQTDPFGEPISAEGSPRKLASPFDFGGGLVNPGKVADPGLVYDMGYDEYVHYLCSAGYENKSISKLLGKIYTCPSPTPSMLDVNVPSITIPYLNEEIIITRTVTNVGPVGSVYKAVIEAPLGIKLQVGPETLEFGPNTKKITFTVKVSTTHRWNTDYNFGSLTWTDNGAHNVRIPLSVRTRFSNLKI</sequence>
<evidence type="ECO:0000256" key="11">
    <source>
        <dbReference type="SAM" id="SignalP"/>
    </source>
</evidence>
<gene>
    <name evidence="15" type="primary">BnaCnng38020D</name>
    <name evidence="15" type="ORF">GSBRNA2T00034016001</name>
</gene>
<dbReference type="STRING" id="3708.A0A078JB31"/>
<evidence type="ECO:0000256" key="1">
    <source>
        <dbReference type="ARBA" id="ARBA00004613"/>
    </source>
</evidence>
<keyword evidence="5 9" id="KW-0378">Hydrolase</keyword>
<dbReference type="CDD" id="cd02120">
    <property type="entry name" value="PA_subtilisin_like"/>
    <property type="match status" value="2"/>
</dbReference>
<evidence type="ECO:0000259" key="14">
    <source>
        <dbReference type="Pfam" id="PF17766"/>
    </source>
</evidence>
<evidence type="ECO:0000256" key="2">
    <source>
        <dbReference type="ARBA" id="ARBA00011073"/>
    </source>
</evidence>
<comment type="subcellular location">
    <subcellularLocation>
        <location evidence="1">Secreted</location>
    </subcellularLocation>
</comment>
<reference evidence="15 16" key="1">
    <citation type="journal article" date="2014" name="Science">
        <title>Plant genetics. Early allopolyploid evolution in the post-Neolithic Brassica napus oilseed genome.</title>
        <authorList>
            <person name="Chalhoub B."/>
            <person name="Denoeud F."/>
            <person name="Liu S."/>
            <person name="Parkin I.A."/>
            <person name="Tang H."/>
            <person name="Wang X."/>
            <person name="Chiquet J."/>
            <person name="Belcram H."/>
            <person name="Tong C."/>
            <person name="Samans B."/>
            <person name="Correa M."/>
            <person name="Da Silva C."/>
            <person name="Just J."/>
            <person name="Falentin C."/>
            <person name="Koh C.S."/>
            <person name="Le Clainche I."/>
            <person name="Bernard M."/>
            <person name="Bento P."/>
            <person name="Noel B."/>
            <person name="Labadie K."/>
            <person name="Alberti A."/>
            <person name="Charles M."/>
            <person name="Arnaud D."/>
            <person name="Guo H."/>
            <person name="Daviaud C."/>
            <person name="Alamery S."/>
            <person name="Jabbari K."/>
            <person name="Zhao M."/>
            <person name="Edger P.P."/>
            <person name="Chelaifa H."/>
            <person name="Tack D."/>
            <person name="Lassalle G."/>
            <person name="Mestiri I."/>
            <person name="Schnel N."/>
            <person name="Le Paslier M.C."/>
            <person name="Fan G."/>
            <person name="Renault V."/>
            <person name="Bayer P.E."/>
            <person name="Golicz A.A."/>
            <person name="Manoli S."/>
            <person name="Lee T.H."/>
            <person name="Thi V.H."/>
            <person name="Chalabi S."/>
            <person name="Hu Q."/>
            <person name="Fan C."/>
            <person name="Tollenaere R."/>
            <person name="Lu Y."/>
            <person name="Battail C."/>
            <person name="Shen J."/>
            <person name="Sidebottom C.H."/>
            <person name="Wang X."/>
            <person name="Canaguier A."/>
            <person name="Chauveau A."/>
            <person name="Berard A."/>
            <person name="Deniot G."/>
            <person name="Guan M."/>
            <person name="Liu Z."/>
            <person name="Sun F."/>
            <person name="Lim Y.P."/>
            <person name="Lyons E."/>
            <person name="Town C.D."/>
            <person name="Bancroft I."/>
            <person name="Wang X."/>
            <person name="Meng J."/>
            <person name="Ma J."/>
            <person name="Pires J.C."/>
            <person name="King G.J."/>
            <person name="Brunel D."/>
            <person name="Delourme R."/>
            <person name="Renard M."/>
            <person name="Aury J.M."/>
            <person name="Adams K.L."/>
            <person name="Batley J."/>
            <person name="Snowdon R.J."/>
            <person name="Tost J."/>
            <person name="Edwards D."/>
            <person name="Zhou Y."/>
            <person name="Hua W."/>
            <person name="Sharpe A.G."/>
            <person name="Paterson A.H."/>
            <person name="Guan C."/>
            <person name="Wincker P."/>
        </authorList>
    </citation>
    <scope>NUCLEOTIDE SEQUENCE [LARGE SCALE GENOMIC DNA]</scope>
    <source>
        <strain evidence="16">cv. Darmor-bzh</strain>
    </source>
</reference>
<dbReference type="InterPro" id="IPR023828">
    <property type="entry name" value="Peptidase_S8_Ser-AS"/>
</dbReference>
<feature type="chain" id="PRO_5001739310" evidence="11">
    <location>
        <begin position="34"/>
        <end position="1177"/>
    </location>
</feature>
<dbReference type="GO" id="GO:0005576">
    <property type="term" value="C:extracellular region"/>
    <property type="evidence" value="ECO:0000318"/>
    <property type="project" value="GO_Central"/>
</dbReference>